<dbReference type="PANTHER" id="PTHR43674">
    <property type="entry name" value="NITRILASE C965.09-RELATED"/>
    <property type="match status" value="1"/>
</dbReference>
<feature type="domain" description="CN hydrolase" evidence="2">
    <location>
        <begin position="1"/>
        <end position="257"/>
    </location>
</feature>
<dbReference type="PROSITE" id="PS50263">
    <property type="entry name" value="CN_HYDROLASE"/>
    <property type="match status" value="1"/>
</dbReference>
<accession>A0ABN1UT62</accession>
<proteinExistence type="predicted"/>
<dbReference type="Proteomes" id="UP001499979">
    <property type="component" value="Unassembled WGS sequence"/>
</dbReference>
<dbReference type="CDD" id="cd07197">
    <property type="entry name" value="nitrilase"/>
    <property type="match status" value="1"/>
</dbReference>
<sequence length="309" mass="33794">MLMEPVLGDVAENLRRAEVLADEAGAAGAEWIVLPEFFSTGMGFAERMADAALPVEGPALDLLRRLARRHGATVGGSFICRDADGHNRNAFFLVGPGGDVLGRHDKDLPTMWENCFYVGGDDDGVIDAGELTAGAAVCWEFMRTQTAHRLRRRVDLVVGGSAWWSIPAWRPRWLTRRMEEGNARTAAGVAAAMARVVGAPVVHAAHVGALECPLPWSPLTYRGWLQGGAVICDAGGEVLARRDRTEGPGVVVADIEPGRRTPVDDIPAGFWFHDRGALSAFTWFYQRHHGKRWYRRHALGRPTAQVERA</sequence>
<keyword evidence="4" id="KW-1185">Reference proteome</keyword>
<evidence type="ECO:0000259" key="2">
    <source>
        <dbReference type="PROSITE" id="PS50263"/>
    </source>
</evidence>
<dbReference type="Pfam" id="PF00795">
    <property type="entry name" value="CN_hydrolase"/>
    <property type="match status" value="1"/>
</dbReference>
<name>A0ABN1UT62_9ACTN</name>
<dbReference type="RefSeq" id="WP_343911365.1">
    <property type="nucleotide sequence ID" value="NZ_BAAAJE010000039.1"/>
</dbReference>
<dbReference type="Gene3D" id="3.60.110.10">
    <property type="entry name" value="Carbon-nitrogen hydrolase"/>
    <property type="match status" value="1"/>
</dbReference>
<dbReference type="SUPFAM" id="SSF56317">
    <property type="entry name" value="Carbon-nitrogen hydrolase"/>
    <property type="match status" value="1"/>
</dbReference>
<reference evidence="3 4" key="1">
    <citation type="journal article" date="2019" name="Int. J. Syst. Evol. Microbiol.">
        <title>The Global Catalogue of Microorganisms (GCM) 10K type strain sequencing project: providing services to taxonomists for standard genome sequencing and annotation.</title>
        <authorList>
            <consortium name="The Broad Institute Genomics Platform"/>
            <consortium name="The Broad Institute Genome Sequencing Center for Infectious Disease"/>
            <person name="Wu L."/>
            <person name="Ma J."/>
        </authorList>
    </citation>
    <scope>NUCLEOTIDE SEQUENCE [LARGE SCALE GENOMIC DNA]</scope>
    <source>
        <strain evidence="3 4">JCM 11813</strain>
    </source>
</reference>
<dbReference type="GO" id="GO:0016787">
    <property type="term" value="F:hydrolase activity"/>
    <property type="evidence" value="ECO:0007669"/>
    <property type="project" value="UniProtKB-KW"/>
</dbReference>
<comment type="caution">
    <text evidence="3">The sequence shown here is derived from an EMBL/GenBank/DDBJ whole genome shotgun (WGS) entry which is preliminary data.</text>
</comment>
<evidence type="ECO:0000313" key="4">
    <source>
        <dbReference type="Proteomes" id="UP001499979"/>
    </source>
</evidence>
<dbReference type="InterPro" id="IPR036526">
    <property type="entry name" value="C-N_Hydrolase_sf"/>
</dbReference>
<protein>
    <submittedName>
        <fullName evidence="3">Carbon-nitrogen hydrolase family protein</fullName>
    </submittedName>
</protein>
<organism evidence="3 4">
    <name type="scientific">Nocardioides aquiterrae</name>
    <dbReference type="NCBI Taxonomy" id="203799"/>
    <lineage>
        <taxon>Bacteria</taxon>
        <taxon>Bacillati</taxon>
        <taxon>Actinomycetota</taxon>
        <taxon>Actinomycetes</taxon>
        <taxon>Propionibacteriales</taxon>
        <taxon>Nocardioidaceae</taxon>
        <taxon>Nocardioides</taxon>
    </lineage>
</organism>
<dbReference type="EMBL" id="BAAAJE010000039">
    <property type="protein sequence ID" value="GAA1166508.1"/>
    <property type="molecule type" value="Genomic_DNA"/>
</dbReference>
<evidence type="ECO:0000313" key="3">
    <source>
        <dbReference type="EMBL" id="GAA1166508.1"/>
    </source>
</evidence>
<dbReference type="InterPro" id="IPR050345">
    <property type="entry name" value="Aliph_Amidase/BUP"/>
</dbReference>
<keyword evidence="1 3" id="KW-0378">Hydrolase</keyword>
<gene>
    <name evidence="3" type="ORF">GCM10009606_49650</name>
</gene>
<dbReference type="PANTHER" id="PTHR43674:SF2">
    <property type="entry name" value="BETA-UREIDOPROPIONASE"/>
    <property type="match status" value="1"/>
</dbReference>
<evidence type="ECO:0000256" key="1">
    <source>
        <dbReference type="ARBA" id="ARBA00022801"/>
    </source>
</evidence>
<dbReference type="InterPro" id="IPR003010">
    <property type="entry name" value="C-N_Hydrolase"/>
</dbReference>